<organism evidence="1 2">
    <name type="scientific">Neofusicoccum ribis</name>
    <dbReference type="NCBI Taxonomy" id="45134"/>
    <lineage>
        <taxon>Eukaryota</taxon>
        <taxon>Fungi</taxon>
        <taxon>Dikarya</taxon>
        <taxon>Ascomycota</taxon>
        <taxon>Pezizomycotina</taxon>
        <taxon>Dothideomycetes</taxon>
        <taxon>Dothideomycetes incertae sedis</taxon>
        <taxon>Botryosphaeriales</taxon>
        <taxon>Botryosphaeriaceae</taxon>
        <taxon>Neofusicoccum</taxon>
    </lineage>
</organism>
<sequence>MLIAPTGKNMTNAKQAWVTIIRKRRRDHGEVDRQRVQICDGRFSASLQAPEYSATLFYSGKNTRPALFSDWLGDSLVPADNSTSLMPITLGQYSKLIRPGFEKGGESYGYRQSFHLVPIQANIEALDIVHDTYFDGVRSMPSDVTDFVTGIAWNPVTTEFLAASNMGIGCPQGAEEPPVFWAEETLAWKYAKDDAIIEIFIKTANENITAQLEAIDALSSFFCLNDTGTGQPVFETYPPENLERLKKIRCK</sequence>
<name>A0ABR3SCC3_9PEZI</name>
<dbReference type="Proteomes" id="UP001521116">
    <property type="component" value="Unassembled WGS sequence"/>
</dbReference>
<accession>A0ABR3SCC3</accession>
<proteinExistence type="predicted"/>
<evidence type="ECO:0000313" key="2">
    <source>
        <dbReference type="Proteomes" id="UP001521116"/>
    </source>
</evidence>
<keyword evidence="2" id="KW-1185">Reference proteome</keyword>
<protein>
    <submittedName>
        <fullName evidence="1">Uncharacterized protein</fullName>
    </submittedName>
</protein>
<dbReference type="EMBL" id="JAJVDC020000245">
    <property type="protein sequence ID" value="KAL1616991.1"/>
    <property type="molecule type" value="Genomic_DNA"/>
</dbReference>
<evidence type="ECO:0000313" key="1">
    <source>
        <dbReference type="EMBL" id="KAL1616991.1"/>
    </source>
</evidence>
<comment type="caution">
    <text evidence="1">The sequence shown here is derived from an EMBL/GenBank/DDBJ whole genome shotgun (WGS) entry which is preliminary data.</text>
</comment>
<reference evidence="1 2" key="1">
    <citation type="submission" date="2024-02" db="EMBL/GenBank/DDBJ databases">
        <title>De novo assembly and annotation of 12 fungi associated with fruit tree decline syndrome in Ontario, Canada.</title>
        <authorList>
            <person name="Sulman M."/>
            <person name="Ellouze W."/>
            <person name="Ilyukhin E."/>
        </authorList>
    </citation>
    <scope>NUCLEOTIDE SEQUENCE [LARGE SCALE GENOMIC DNA]</scope>
    <source>
        <strain evidence="1 2">M1-105</strain>
    </source>
</reference>
<gene>
    <name evidence="1" type="ORF">SLS56_011179</name>
</gene>